<dbReference type="GeneID" id="26373952"/>
<evidence type="ECO:0000313" key="2">
    <source>
        <dbReference type="Proteomes" id="UP000203433"/>
    </source>
</evidence>
<proteinExistence type="predicted"/>
<dbReference type="KEGG" id="vg:26373952"/>
<organism evidence="1 2">
    <name type="scientific">Diatraea saccharalis granulovirus</name>
    <dbReference type="NCBI Taxonomy" id="1675862"/>
    <lineage>
        <taxon>Viruses</taxon>
        <taxon>Viruses incertae sedis</taxon>
        <taxon>Naldaviricetes</taxon>
        <taxon>Lefavirales</taxon>
        <taxon>Baculoviridae</taxon>
        <taxon>Betabaculovirus</taxon>
        <taxon>Betabaculovirus disaccharalis</taxon>
    </lineage>
</organism>
<dbReference type="RefSeq" id="YP_009182287.1">
    <property type="nucleotide sequence ID" value="NC_028491.1"/>
</dbReference>
<sequence>MTISDRSLMLKNRTLLSNSFLISIFDVKKSNFAVKKSNFAVKKNRTLLSNFSNITAIICMIRKNSLKVTVINFKSNFDVKKSNFAVKFFIQEKSIN</sequence>
<dbReference type="Proteomes" id="UP000203433">
    <property type="component" value="Segment"/>
</dbReference>
<keyword evidence="2" id="KW-1185">Reference proteome</keyword>
<evidence type="ECO:0000313" key="1">
    <source>
        <dbReference type="EMBL" id="AKN80745.1"/>
    </source>
</evidence>
<name>A0A0R7EYS7_9BBAC</name>
<dbReference type="EMBL" id="KP296186">
    <property type="protein sequence ID" value="AKN80745.1"/>
    <property type="molecule type" value="Genomic_DNA"/>
</dbReference>
<gene>
    <name evidence="1" type="primary">ORF-89</name>
</gene>
<accession>A0A0R7EYS7</accession>
<protein>
    <submittedName>
        <fullName evidence="1">Uncharacterized protein</fullName>
    </submittedName>
</protein>
<reference evidence="1 2" key="1">
    <citation type="journal article" date="2015" name="J. Virol.">
        <title>A betabaculovirus-encoded gp64 homolog is a functional envelope fusion protein.</title>
        <authorList>
            <person name="Ardisson-Araujo D.M."/>
            <person name="Melo F.L."/>
            <person name="Clem R.J."/>
            <person name="Wolff J.L."/>
            <person name="Ribeiro B.M."/>
        </authorList>
    </citation>
    <scope>NUCLEOTIDE SEQUENCE [LARGE SCALE GENOMIC DNA]</scope>
    <source>
        <strain evidence="1 2">Parana-2009</strain>
    </source>
</reference>